<evidence type="ECO:0000256" key="3">
    <source>
        <dbReference type="ARBA" id="ARBA00022443"/>
    </source>
</evidence>
<dbReference type="PANTHER" id="PTHR47437">
    <property type="entry name" value="JNK-INTERACTING PROTEIN 1-LIKE PROTEIN"/>
    <property type="match status" value="1"/>
</dbReference>
<dbReference type="InterPro" id="IPR006020">
    <property type="entry name" value="PTB/PI_dom"/>
</dbReference>
<dbReference type="CDD" id="cd11801">
    <property type="entry name" value="SH3_JIP1_like"/>
    <property type="match status" value="1"/>
</dbReference>
<keyword evidence="10" id="KW-1185">Reference proteome</keyword>
<evidence type="ECO:0000256" key="5">
    <source>
        <dbReference type="PROSITE-ProRule" id="PRU00192"/>
    </source>
</evidence>
<dbReference type="SMART" id="SM00326">
    <property type="entry name" value="SH3"/>
    <property type="match status" value="1"/>
</dbReference>
<feature type="region of interest" description="Disordered" evidence="6">
    <location>
        <begin position="439"/>
        <end position="519"/>
    </location>
</feature>
<evidence type="ECO:0000259" key="8">
    <source>
        <dbReference type="PROSITE" id="PS50002"/>
    </source>
</evidence>
<evidence type="ECO:0000256" key="1">
    <source>
        <dbReference type="ARBA" id="ARBA00004496"/>
    </source>
</evidence>
<sequence length="737" mass="83057">MLDITEACNGGHKETNKGRLAVDLTPDEEYHCFHGNQDESDTDDNTNLQDSHGVSLDNNRRPGIGHMTRQEHSRGGGGAGSSGVTCSSGVGHVCSWYSRENTPDKTAKDIYNHEHLLTGSAQSDTKIYSSVPLDSEFKRHLEEEGNDFKDVRLYDEIDCDKIRQTHAAGILSEENSTTKDDYDELDQLFQNGNSHPKRDSPCFADAELSCCFTDAHQGHAHQGHAHQGHAQVRESCSRFLTSLPHTGANENHITPSFRNAGTEDESNNNISGLAGTDLSKPNCLDLEHELRQAAGEDDMEEDDEDDELDEDDESDEFSSVELPEAPPEIPVDMDEDVDEGMEAMDASLVMSIHGELCELDPLHRPSSREDCPEEKVEEIPDEMMKSIAEEIHDVLTDGEKEPTAGEAREGESPLCKQLPFHYPFTMKHVGYLFDKSRHHFTSSKSDKPKRASRPSKSQATHKTTRASPAYAQRMCFSTSVDKEEEEEEEEDAVVPQGVTASGSSRVSVATMTSPQHHPTMTDLEVTHRGLHRFIPRHADEINIGIGDPIHVIKEYDDLWCEGINFRTNERGIFPAMYANDLKFLDESDDDEEEYWKFNMKFLGSMEVTAHKGDDILLYAINKVAKTHQGKIHAASVCILEINQYGIRMIDKSKDGHEKDTFSHFFALKNISFCGTHPKDNRYFAFITKHPRDYKFACHVFHGNRPTHRARDALGEAFKRFYQEYMAFTHPTEDIYIE</sequence>
<protein>
    <submittedName>
        <fullName evidence="9">C-jun-amino-terminal kinase-interacting protein 1</fullName>
    </submittedName>
</protein>
<dbReference type="GO" id="GO:0007254">
    <property type="term" value="P:JNK cascade"/>
    <property type="evidence" value="ECO:0007669"/>
    <property type="project" value="TreeGrafter"/>
</dbReference>
<dbReference type="PANTHER" id="PTHR47437:SF4">
    <property type="entry name" value="JNK-INTERACTING PROTEIN 1-LIKE PROTEIN"/>
    <property type="match status" value="1"/>
</dbReference>
<dbReference type="InterPro" id="IPR011993">
    <property type="entry name" value="PH-like_dom_sf"/>
</dbReference>
<evidence type="ECO:0000259" key="7">
    <source>
        <dbReference type="PROSITE" id="PS01179"/>
    </source>
</evidence>
<dbReference type="Proteomes" id="UP000735302">
    <property type="component" value="Unassembled WGS sequence"/>
</dbReference>
<dbReference type="AlphaFoldDB" id="A0AAV4DXR5"/>
<feature type="region of interest" description="Disordered" evidence="6">
    <location>
        <begin position="1"/>
        <end position="20"/>
    </location>
</feature>
<feature type="compositionally biased region" description="Acidic residues" evidence="6">
    <location>
        <begin position="482"/>
        <end position="492"/>
    </location>
</feature>
<evidence type="ECO:0000313" key="9">
    <source>
        <dbReference type="EMBL" id="GFO49127.1"/>
    </source>
</evidence>
<organism evidence="9 10">
    <name type="scientific">Plakobranchus ocellatus</name>
    <dbReference type="NCBI Taxonomy" id="259542"/>
    <lineage>
        <taxon>Eukaryota</taxon>
        <taxon>Metazoa</taxon>
        <taxon>Spiralia</taxon>
        <taxon>Lophotrochozoa</taxon>
        <taxon>Mollusca</taxon>
        <taxon>Gastropoda</taxon>
        <taxon>Heterobranchia</taxon>
        <taxon>Euthyneura</taxon>
        <taxon>Panpulmonata</taxon>
        <taxon>Sacoglossa</taxon>
        <taxon>Placobranchoidea</taxon>
        <taxon>Plakobranchidae</taxon>
        <taxon>Plakobranchus</taxon>
    </lineage>
</organism>
<proteinExistence type="inferred from homology"/>
<feature type="region of interest" description="Disordered" evidence="6">
    <location>
        <begin position="32"/>
        <end position="84"/>
    </location>
</feature>
<dbReference type="GO" id="GO:0005737">
    <property type="term" value="C:cytoplasm"/>
    <property type="evidence" value="ECO:0007669"/>
    <property type="project" value="UniProtKB-SubCell"/>
</dbReference>
<gene>
    <name evidence="9" type="ORF">PoB_007563200</name>
</gene>
<evidence type="ECO:0000256" key="4">
    <source>
        <dbReference type="ARBA" id="ARBA00022490"/>
    </source>
</evidence>
<keyword evidence="9" id="KW-0808">Transferase</keyword>
<name>A0AAV4DXR5_9GAST</name>
<dbReference type="GO" id="GO:0008432">
    <property type="term" value="F:JUN kinase binding"/>
    <property type="evidence" value="ECO:0007669"/>
    <property type="project" value="TreeGrafter"/>
</dbReference>
<dbReference type="GO" id="GO:0046328">
    <property type="term" value="P:regulation of JNK cascade"/>
    <property type="evidence" value="ECO:0007669"/>
    <property type="project" value="InterPro"/>
</dbReference>
<dbReference type="InterPro" id="IPR047178">
    <property type="entry name" value="JIP1_scaffold"/>
</dbReference>
<dbReference type="CDD" id="cd01212">
    <property type="entry name" value="PTB_JIP"/>
    <property type="match status" value="1"/>
</dbReference>
<evidence type="ECO:0000256" key="2">
    <source>
        <dbReference type="ARBA" id="ARBA00009866"/>
    </source>
</evidence>
<dbReference type="InterPro" id="IPR036028">
    <property type="entry name" value="SH3-like_dom_sf"/>
</dbReference>
<comment type="caution">
    <text evidence="9">The sequence shown here is derived from an EMBL/GenBank/DDBJ whole genome shotgun (WGS) entry which is preliminary data.</text>
</comment>
<feature type="domain" description="SH3" evidence="8">
    <location>
        <begin position="522"/>
        <end position="583"/>
    </location>
</feature>
<feature type="domain" description="PID" evidence="7">
    <location>
        <begin position="596"/>
        <end position="725"/>
    </location>
</feature>
<keyword evidence="3 5" id="KW-0728">SH3 domain</keyword>
<keyword evidence="4" id="KW-0963">Cytoplasm</keyword>
<comment type="similarity">
    <text evidence="2">Belongs to the JIP scaffold family.</text>
</comment>
<evidence type="ECO:0000256" key="6">
    <source>
        <dbReference type="SAM" id="MobiDB-lite"/>
    </source>
</evidence>
<feature type="compositionally biased region" description="Polar residues" evidence="6">
    <location>
        <begin position="242"/>
        <end position="259"/>
    </location>
</feature>
<feature type="compositionally biased region" description="Acidic residues" evidence="6">
    <location>
        <begin position="295"/>
        <end position="318"/>
    </location>
</feature>
<dbReference type="Gene3D" id="2.30.30.40">
    <property type="entry name" value="SH3 Domains"/>
    <property type="match status" value="1"/>
</dbReference>
<dbReference type="GO" id="GO:0016301">
    <property type="term" value="F:kinase activity"/>
    <property type="evidence" value="ECO:0007669"/>
    <property type="project" value="UniProtKB-KW"/>
</dbReference>
<dbReference type="PROSITE" id="PS01179">
    <property type="entry name" value="PID"/>
    <property type="match status" value="1"/>
</dbReference>
<dbReference type="Pfam" id="PF00640">
    <property type="entry name" value="PID"/>
    <property type="match status" value="1"/>
</dbReference>
<dbReference type="SUPFAM" id="SSF50044">
    <property type="entry name" value="SH3-domain"/>
    <property type="match status" value="1"/>
</dbReference>
<dbReference type="SUPFAM" id="SSF50729">
    <property type="entry name" value="PH domain-like"/>
    <property type="match status" value="1"/>
</dbReference>
<comment type="subcellular location">
    <subcellularLocation>
        <location evidence="1">Cytoplasm</location>
    </subcellularLocation>
</comment>
<accession>A0AAV4DXR5</accession>
<dbReference type="Pfam" id="PF00018">
    <property type="entry name" value="SH3_1"/>
    <property type="match status" value="1"/>
</dbReference>
<evidence type="ECO:0000313" key="10">
    <source>
        <dbReference type="Proteomes" id="UP000735302"/>
    </source>
</evidence>
<keyword evidence="9" id="KW-0418">Kinase</keyword>
<dbReference type="InterPro" id="IPR001452">
    <property type="entry name" value="SH3_domain"/>
</dbReference>
<reference evidence="9 10" key="1">
    <citation type="journal article" date="2021" name="Elife">
        <title>Chloroplast acquisition without the gene transfer in kleptoplastic sea slugs, Plakobranchus ocellatus.</title>
        <authorList>
            <person name="Maeda T."/>
            <person name="Takahashi S."/>
            <person name="Yoshida T."/>
            <person name="Shimamura S."/>
            <person name="Takaki Y."/>
            <person name="Nagai Y."/>
            <person name="Toyoda A."/>
            <person name="Suzuki Y."/>
            <person name="Arimoto A."/>
            <person name="Ishii H."/>
            <person name="Satoh N."/>
            <person name="Nishiyama T."/>
            <person name="Hasebe M."/>
            <person name="Maruyama T."/>
            <person name="Minagawa J."/>
            <person name="Obokata J."/>
            <person name="Shigenobu S."/>
        </authorList>
    </citation>
    <scope>NUCLEOTIDE SEQUENCE [LARGE SCALE GENOMIC DNA]</scope>
</reference>
<dbReference type="EMBL" id="BLXT01008457">
    <property type="protein sequence ID" value="GFO49127.1"/>
    <property type="molecule type" value="Genomic_DNA"/>
</dbReference>
<dbReference type="SMART" id="SM00462">
    <property type="entry name" value="PTB"/>
    <property type="match status" value="1"/>
</dbReference>
<dbReference type="Gene3D" id="2.30.29.30">
    <property type="entry name" value="Pleckstrin-homology domain (PH domain)/Phosphotyrosine-binding domain (PTB)"/>
    <property type="match status" value="1"/>
</dbReference>
<dbReference type="PROSITE" id="PS50002">
    <property type="entry name" value="SH3"/>
    <property type="match status" value="1"/>
</dbReference>
<feature type="compositionally biased region" description="Polar residues" evidence="6">
    <location>
        <begin position="498"/>
        <end position="518"/>
    </location>
</feature>
<dbReference type="FunFam" id="2.30.30.40:FF:000032">
    <property type="entry name" value="Putative C-Jun-amino-terminal kinase-interacting protein 2"/>
    <property type="match status" value="1"/>
</dbReference>
<feature type="region of interest" description="Disordered" evidence="6">
    <location>
        <begin position="242"/>
        <end position="333"/>
    </location>
</feature>
<dbReference type="GO" id="GO:0005078">
    <property type="term" value="F:MAP-kinase scaffold activity"/>
    <property type="evidence" value="ECO:0007669"/>
    <property type="project" value="TreeGrafter"/>
</dbReference>